<keyword evidence="2 11" id="KW-0813">Transport</keyword>
<keyword evidence="9 11" id="KW-0472">Membrane</keyword>
<evidence type="ECO:0000256" key="9">
    <source>
        <dbReference type="ARBA" id="ARBA00023136"/>
    </source>
</evidence>
<evidence type="ECO:0000256" key="6">
    <source>
        <dbReference type="ARBA" id="ARBA00023004"/>
    </source>
</evidence>
<evidence type="ECO:0000256" key="3">
    <source>
        <dbReference type="ARBA" id="ARBA00022452"/>
    </source>
</evidence>
<evidence type="ECO:0000256" key="8">
    <source>
        <dbReference type="ARBA" id="ARBA00023077"/>
    </source>
</evidence>
<dbReference type="InterPro" id="IPR036942">
    <property type="entry name" value="Beta-barrel_TonB_sf"/>
</dbReference>
<evidence type="ECO:0000259" key="14">
    <source>
        <dbReference type="Pfam" id="PF00593"/>
    </source>
</evidence>
<comment type="similarity">
    <text evidence="11 12">Belongs to the TonB-dependent receptor family.</text>
</comment>
<dbReference type="Pfam" id="PF00593">
    <property type="entry name" value="TonB_dep_Rec_b-barrel"/>
    <property type="match status" value="1"/>
</dbReference>
<evidence type="ECO:0000256" key="11">
    <source>
        <dbReference type="PROSITE-ProRule" id="PRU01360"/>
    </source>
</evidence>
<dbReference type="InterPro" id="IPR039426">
    <property type="entry name" value="TonB-dep_rcpt-like"/>
</dbReference>
<keyword evidence="6" id="KW-0408">Iron</keyword>
<dbReference type="EMBL" id="JBBYHV010000002">
    <property type="protein sequence ID" value="MEL1251127.1"/>
    <property type="molecule type" value="Genomic_DNA"/>
</dbReference>
<comment type="caution">
    <text evidence="16">The sequence shown here is derived from an EMBL/GenBank/DDBJ whole genome shotgun (WGS) entry which is preliminary data.</text>
</comment>
<evidence type="ECO:0000256" key="13">
    <source>
        <dbReference type="SAM" id="SignalP"/>
    </source>
</evidence>
<evidence type="ECO:0000259" key="15">
    <source>
        <dbReference type="Pfam" id="PF07715"/>
    </source>
</evidence>
<reference evidence="16 17" key="1">
    <citation type="submission" date="2024-04" db="EMBL/GenBank/DDBJ databases">
        <title>Aurantiacibacter sp. DGU6 16S ribosomal RNA gene Genome sequencing and assembly.</title>
        <authorList>
            <person name="Park S."/>
        </authorList>
    </citation>
    <scope>NUCLEOTIDE SEQUENCE [LARGE SCALE GENOMIC DNA]</scope>
    <source>
        <strain evidence="16 17">DGU6</strain>
    </source>
</reference>
<dbReference type="Proteomes" id="UP001497045">
    <property type="component" value="Unassembled WGS sequence"/>
</dbReference>
<evidence type="ECO:0000313" key="17">
    <source>
        <dbReference type="Proteomes" id="UP001497045"/>
    </source>
</evidence>
<protein>
    <submittedName>
        <fullName evidence="16">TonB-dependent receptor</fullName>
    </submittedName>
</protein>
<keyword evidence="17" id="KW-1185">Reference proteome</keyword>
<keyword evidence="5 11" id="KW-0812">Transmembrane</keyword>
<keyword evidence="8 12" id="KW-0798">TonB box</keyword>
<dbReference type="PANTHER" id="PTHR32552">
    <property type="entry name" value="FERRICHROME IRON RECEPTOR-RELATED"/>
    <property type="match status" value="1"/>
</dbReference>
<dbReference type="Gene3D" id="2.40.170.20">
    <property type="entry name" value="TonB-dependent receptor, beta-barrel domain"/>
    <property type="match status" value="1"/>
</dbReference>
<organism evidence="16 17">
    <name type="scientific">Aurantiacibacter gilvus</name>
    <dbReference type="NCBI Taxonomy" id="3139141"/>
    <lineage>
        <taxon>Bacteria</taxon>
        <taxon>Pseudomonadati</taxon>
        <taxon>Pseudomonadota</taxon>
        <taxon>Alphaproteobacteria</taxon>
        <taxon>Sphingomonadales</taxon>
        <taxon>Erythrobacteraceae</taxon>
        <taxon>Aurantiacibacter</taxon>
    </lineage>
</organism>
<evidence type="ECO:0000313" key="16">
    <source>
        <dbReference type="EMBL" id="MEL1251127.1"/>
    </source>
</evidence>
<evidence type="ECO:0000256" key="12">
    <source>
        <dbReference type="RuleBase" id="RU003357"/>
    </source>
</evidence>
<feature type="signal peptide" evidence="13">
    <location>
        <begin position="1"/>
        <end position="31"/>
    </location>
</feature>
<evidence type="ECO:0000256" key="5">
    <source>
        <dbReference type="ARBA" id="ARBA00022692"/>
    </source>
</evidence>
<sequence length="810" mass="87771">MGTTTNSPFFYLLASTSAMSIFALTPDSALAQEAEASAETENRIVVTATKREQDLQDVSLAISAFEGETLADNQINTLEDLQVAVPSLTVGNDFAFAKLYIRGIGLNSSLPGLDPSVALHVDGAVVAQPTQQFASLYDLARVEVLRGPQGTLYGRNATGGSINLITAEPTDYFEGYTRLTVSGEELGIIAEGAVSGPLTDNIQARVSFRHQNRDGFGTHTLTGEDVDDANKIGIRGQLNFDISPAVSNRVIVEYFRENERSRAVKFLGASFPQTVIDGLPAQIAALSSNQPGVSDEDYRDGLLAQIPNLVTLAGPDALLNSRDVGGDLPPIGRLETTSVTNLFEADLGDNFIFRSITNFREGESFLLQDFDISNVRNGIDNALPSTVQVQQVENEQFSQELQFVVDTDRLRGLVGAFYFNDDVSAIVPIGTNPQSAFNRRELLDPFREETNPGPAPAARPDIAQLFPDARVMIPGAMEVEAWALFANFTFDVTDSFRIKAGARYSDESRDIQVDTFLPGAGPGLQLATGMDSRSFSDFTPEVGFELDVGETLLYATYSEGFKSGSAALVDGSPFITNPETIENWEVGLKGTYLDGALNLSIAAFYYEVDGAQFDRTRLISSGPRFVTSVENAATTEGMGVEIEGTAYLTDEFSLGFNGSLYDIEFQDFITDNPLDPLGALEGLAGFTPRTVNLAGNRPRNTPEVSFGLRATYDKDLANGGNITASAAYSYTGDQFYTEFNDPRMAADDYSIVDANLKYTFPNQDLSVNLWVRNLTDEFVVSGAFAVSTSRTITGTYLPPRQYGVTVGYEF</sequence>
<proteinExistence type="inferred from homology"/>
<dbReference type="SUPFAM" id="SSF56935">
    <property type="entry name" value="Porins"/>
    <property type="match status" value="1"/>
</dbReference>
<accession>A0ABU9IG31</accession>
<evidence type="ECO:0000256" key="1">
    <source>
        <dbReference type="ARBA" id="ARBA00004571"/>
    </source>
</evidence>
<dbReference type="RefSeq" id="WP_341673690.1">
    <property type="nucleotide sequence ID" value="NZ_JBBYHV010000002.1"/>
</dbReference>
<dbReference type="InterPro" id="IPR000531">
    <property type="entry name" value="Beta-barrel_TonB"/>
</dbReference>
<keyword evidence="4" id="KW-0410">Iron transport</keyword>
<feature type="domain" description="TonB-dependent receptor-like beta-barrel" evidence="14">
    <location>
        <begin position="326"/>
        <end position="774"/>
    </location>
</feature>
<evidence type="ECO:0000256" key="2">
    <source>
        <dbReference type="ARBA" id="ARBA00022448"/>
    </source>
</evidence>
<evidence type="ECO:0000256" key="4">
    <source>
        <dbReference type="ARBA" id="ARBA00022496"/>
    </source>
</evidence>
<comment type="subcellular location">
    <subcellularLocation>
        <location evidence="1 11">Cell outer membrane</location>
        <topology evidence="1 11">Multi-pass membrane protein</topology>
    </subcellularLocation>
</comment>
<feature type="chain" id="PRO_5046985489" evidence="13">
    <location>
        <begin position="32"/>
        <end position="810"/>
    </location>
</feature>
<keyword evidence="3 11" id="KW-1134">Transmembrane beta strand</keyword>
<keyword evidence="10 11" id="KW-0998">Cell outer membrane</keyword>
<keyword evidence="16" id="KW-0675">Receptor</keyword>
<evidence type="ECO:0000256" key="7">
    <source>
        <dbReference type="ARBA" id="ARBA00023065"/>
    </source>
</evidence>
<keyword evidence="13" id="KW-0732">Signal</keyword>
<keyword evidence="7" id="KW-0406">Ion transport</keyword>
<dbReference type="PANTHER" id="PTHR32552:SF81">
    <property type="entry name" value="TONB-DEPENDENT OUTER MEMBRANE RECEPTOR"/>
    <property type="match status" value="1"/>
</dbReference>
<gene>
    <name evidence="16" type="ORF">AAEO60_10620</name>
</gene>
<evidence type="ECO:0000256" key="10">
    <source>
        <dbReference type="ARBA" id="ARBA00023237"/>
    </source>
</evidence>
<name>A0ABU9IG31_9SPHN</name>
<dbReference type="Pfam" id="PF07715">
    <property type="entry name" value="Plug"/>
    <property type="match status" value="1"/>
</dbReference>
<dbReference type="PROSITE" id="PS52016">
    <property type="entry name" value="TONB_DEPENDENT_REC_3"/>
    <property type="match status" value="1"/>
</dbReference>
<feature type="domain" description="TonB-dependent receptor plug" evidence="15">
    <location>
        <begin position="55"/>
        <end position="160"/>
    </location>
</feature>
<dbReference type="InterPro" id="IPR012910">
    <property type="entry name" value="Plug_dom"/>
</dbReference>